<accession>A0ACC1TPY4</accession>
<name>A0ACC1TPY4_9AGAR</name>
<protein>
    <submittedName>
        <fullName evidence="1">Amidase signature enzyme</fullName>
    </submittedName>
</protein>
<dbReference type="Proteomes" id="UP001163835">
    <property type="component" value="Unassembled WGS sequence"/>
</dbReference>
<proteinExistence type="predicted"/>
<evidence type="ECO:0000313" key="2">
    <source>
        <dbReference type="Proteomes" id="UP001163835"/>
    </source>
</evidence>
<dbReference type="EMBL" id="MU795377">
    <property type="protein sequence ID" value="KAJ3806801.1"/>
    <property type="molecule type" value="Genomic_DNA"/>
</dbReference>
<evidence type="ECO:0000313" key="1">
    <source>
        <dbReference type="EMBL" id="KAJ3806801.1"/>
    </source>
</evidence>
<comment type="caution">
    <text evidence="1">The sequence shown here is derived from an EMBL/GenBank/DDBJ whole genome shotgun (WGS) entry which is preliminary data.</text>
</comment>
<reference evidence="1" key="1">
    <citation type="submission" date="2022-09" db="EMBL/GenBank/DDBJ databases">
        <title>A Global Phylogenomic Analysis of the Shiitake Genus Lentinula.</title>
        <authorList>
            <consortium name="DOE Joint Genome Institute"/>
            <person name="Sierra-Patev S."/>
            <person name="Min B."/>
            <person name="Naranjo-Ortiz M."/>
            <person name="Looney B."/>
            <person name="Konkel Z."/>
            <person name="Slot J.C."/>
            <person name="Sakamoto Y."/>
            <person name="Steenwyk J.L."/>
            <person name="Rokas A."/>
            <person name="Carro J."/>
            <person name="Camarero S."/>
            <person name="Ferreira P."/>
            <person name="Molpeceres G."/>
            <person name="Ruiz-Duenas F.J."/>
            <person name="Serrano A."/>
            <person name="Henrissat B."/>
            <person name="Drula E."/>
            <person name="Hughes K.W."/>
            <person name="Mata J.L."/>
            <person name="Ishikawa N.K."/>
            <person name="Vargas-Isla R."/>
            <person name="Ushijima S."/>
            <person name="Smith C.A."/>
            <person name="Ahrendt S."/>
            <person name="Andreopoulos W."/>
            <person name="He G."/>
            <person name="Labutti K."/>
            <person name="Lipzen A."/>
            <person name="Ng V."/>
            <person name="Riley R."/>
            <person name="Sandor L."/>
            <person name="Barry K."/>
            <person name="Martinez A.T."/>
            <person name="Xiao Y."/>
            <person name="Gibbons J.G."/>
            <person name="Terashima K."/>
            <person name="Grigoriev I.V."/>
            <person name="Hibbett D.S."/>
        </authorList>
    </citation>
    <scope>NUCLEOTIDE SEQUENCE</scope>
    <source>
        <strain evidence="1">TMI1499</strain>
    </source>
</reference>
<organism evidence="1 2">
    <name type="scientific">Lentinula aff. lateritia</name>
    <dbReference type="NCBI Taxonomy" id="2804960"/>
    <lineage>
        <taxon>Eukaryota</taxon>
        <taxon>Fungi</taxon>
        <taxon>Dikarya</taxon>
        <taxon>Basidiomycota</taxon>
        <taxon>Agaricomycotina</taxon>
        <taxon>Agaricomycetes</taxon>
        <taxon>Agaricomycetidae</taxon>
        <taxon>Agaricales</taxon>
        <taxon>Marasmiineae</taxon>
        <taxon>Omphalotaceae</taxon>
        <taxon>Lentinula</taxon>
    </lineage>
</organism>
<keyword evidence="2" id="KW-1185">Reference proteome</keyword>
<sequence>MKFLRLCSSVLFLCLFQTPSVQCLITAKENAVNAPLPDLYEASILELQNGLDVGQFTSVDLIKAYFARIEEVNLQGPVLRAVIETNPSALAQAAVLDAERAVSGKRSLLHGIPVILKDNIATIASEGMNTTAGSFALLGSVVPDDAGVVKKLREAGAIILGKANLSEFAEFRGNLPSGWSGRGGQTTNAYFPSADPCGSSSGSGVTTSIGLTTVALGTETDGSITCPTGNNNLAGVKPSVGLTSRAGVIPISEHQDTVGPMARSITDAAIVLSLIAGKDPNDNFTLAQPPTVPDYTKALNLDALVGARIGVPRKVFLDGSDLTGNGSESAIGLAFEKALDVIRELGATVVDPADLPSAEEIARSNNETVVLDTDFKIQINAWLEGLISIPSGVRSLADLIAFDNANPSLEEPVNFTSQSEFITSEATTGFTDAYFQSLAFDKELGGAQGIDAALEMFDLDALVLPAQGLTTVPAVPLGFFPSNVTIGSAGPETVYPAPGVPFGLSFLGTAFSEFDLIGFGFAYEQKTKTRLERRAFPAAIPKTQLKDILG</sequence>
<gene>
    <name evidence="1" type="ORF">F5876DRAFT_90887</name>
</gene>